<keyword evidence="3 7" id="KW-0489">Methyltransferase</keyword>
<dbReference type="EMBL" id="CP042425">
    <property type="protein sequence ID" value="QEL13775.1"/>
    <property type="molecule type" value="Genomic_DNA"/>
</dbReference>
<dbReference type="InterPro" id="IPR036804">
    <property type="entry name" value="CheR_N_sf"/>
</dbReference>
<keyword evidence="5" id="KW-0949">S-adenosyl-L-methionine</keyword>
<reference evidence="8" key="1">
    <citation type="submission" date="2019-08" db="EMBL/GenBank/DDBJ databases">
        <title>Limnoglobus roseus gen. nov., sp. nov., a novel freshwater planctomycete with a giant genome from the family Gemmataceae.</title>
        <authorList>
            <person name="Kulichevskaya I.S."/>
            <person name="Naumoff D.G."/>
            <person name="Miroshnikov K."/>
            <person name="Ivanova A."/>
            <person name="Philippov D.A."/>
            <person name="Hakobyan A."/>
            <person name="Rijpstra I.C."/>
            <person name="Sinninghe Damste J.S."/>
            <person name="Liesack W."/>
            <person name="Dedysh S.N."/>
        </authorList>
    </citation>
    <scope>NUCLEOTIDE SEQUENCE [LARGE SCALE GENOMIC DNA]</scope>
    <source>
        <strain evidence="8">PX52</strain>
    </source>
</reference>
<protein>
    <recommendedName>
        <fullName evidence="2">protein-glutamate O-methyltransferase</fullName>
        <ecNumber evidence="2">2.1.1.80</ecNumber>
    </recommendedName>
</protein>
<dbReference type="SMART" id="SM00138">
    <property type="entry name" value="MeTrc"/>
    <property type="match status" value="1"/>
</dbReference>
<evidence type="ECO:0000313" key="8">
    <source>
        <dbReference type="Proteomes" id="UP000324974"/>
    </source>
</evidence>
<dbReference type="KEGG" id="lrs:PX52LOC_00633"/>
<dbReference type="InterPro" id="IPR000780">
    <property type="entry name" value="CheR_MeTrfase"/>
</dbReference>
<dbReference type="Gene3D" id="1.10.155.10">
    <property type="entry name" value="Chemotaxis receptor methyltransferase CheR, N-terminal domain"/>
    <property type="match status" value="1"/>
</dbReference>
<dbReference type="SUPFAM" id="SSF53335">
    <property type="entry name" value="S-adenosyl-L-methionine-dependent methyltransferases"/>
    <property type="match status" value="1"/>
</dbReference>
<dbReference type="InterPro" id="IPR022642">
    <property type="entry name" value="CheR_C"/>
</dbReference>
<evidence type="ECO:0000259" key="6">
    <source>
        <dbReference type="PROSITE" id="PS50123"/>
    </source>
</evidence>
<name>A0A5C1A5Z2_9BACT</name>
<dbReference type="PANTHER" id="PTHR24422:SF21">
    <property type="entry name" value="CHEMOTAXIS PROTEIN METHYLTRANSFERASE 1"/>
    <property type="match status" value="1"/>
</dbReference>
<dbReference type="Gene3D" id="3.40.50.150">
    <property type="entry name" value="Vaccinia Virus protein VP39"/>
    <property type="match status" value="1"/>
</dbReference>
<accession>A0A5C1A5Z2</accession>
<dbReference type="GO" id="GO:0008983">
    <property type="term" value="F:protein-glutamate O-methyltransferase activity"/>
    <property type="evidence" value="ECO:0007669"/>
    <property type="project" value="UniProtKB-EC"/>
</dbReference>
<keyword evidence="8" id="KW-1185">Reference proteome</keyword>
<dbReference type="Proteomes" id="UP000324974">
    <property type="component" value="Chromosome"/>
</dbReference>
<evidence type="ECO:0000256" key="5">
    <source>
        <dbReference type="ARBA" id="ARBA00022691"/>
    </source>
</evidence>
<dbReference type="EC" id="2.1.1.80" evidence="2"/>
<keyword evidence="4 7" id="KW-0808">Transferase</keyword>
<dbReference type="InterPro" id="IPR029063">
    <property type="entry name" value="SAM-dependent_MTases_sf"/>
</dbReference>
<dbReference type="PANTHER" id="PTHR24422">
    <property type="entry name" value="CHEMOTAXIS PROTEIN METHYLTRANSFERASE"/>
    <property type="match status" value="1"/>
</dbReference>
<dbReference type="SUPFAM" id="SSF47757">
    <property type="entry name" value="Chemotaxis receptor methyltransferase CheR, N-terminal domain"/>
    <property type="match status" value="1"/>
</dbReference>
<evidence type="ECO:0000256" key="2">
    <source>
        <dbReference type="ARBA" id="ARBA00012534"/>
    </source>
</evidence>
<dbReference type="GO" id="GO:0032259">
    <property type="term" value="P:methylation"/>
    <property type="evidence" value="ECO:0007669"/>
    <property type="project" value="UniProtKB-KW"/>
</dbReference>
<dbReference type="Pfam" id="PF03705">
    <property type="entry name" value="CheR_N"/>
    <property type="match status" value="1"/>
</dbReference>
<dbReference type="InterPro" id="IPR050903">
    <property type="entry name" value="Bact_Chemotaxis_MeTrfase"/>
</dbReference>
<evidence type="ECO:0000313" key="7">
    <source>
        <dbReference type="EMBL" id="QEL13775.1"/>
    </source>
</evidence>
<dbReference type="CDD" id="cd02440">
    <property type="entry name" value="AdoMet_MTases"/>
    <property type="match status" value="1"/>
</dbReference>
<dbReference type="AlphaFoldDB" id="A0A5C1A5Z2"/>
<dbReference type="Pfam" id="PF01739">
    <property type="entry name" value="CheR"/>
    <property type="match status" value="1"/>
</dbReference>
<evidence type="ECO:0000256" key="4">
    <source>
        <dbReference type="ARBA" id="ARBA00022679"/>
    </source>
</evidence>
<gene>
    <name evidence="7" type="ORF">PX52LOC_00633</name>
</gene>
<dbReference type="PROSITE" id="PS50123">
    <property type="entry name" value="CHER"/>
    <property type="match status" value="1"/>
</dbReference>
<dbReference type="PRINTS" id="PR00996">
    <property type="entry name" value="CHERMTFRASE"/>
</dbReference>
<sequence>MAPKLNKTDSEFIRAIVHEKAGIVLEEKKSYLVDSRLNTLARRLGHDSSARLVEALRTTFGRGLQDKVVEALTTNETSFFRDVHPFEGLRTQILPELLKRRAAEKRLTVWCAASSTGQEPYSVAMLLREHFSAQLAGWSVKILGTDLSTQVIDQAKAGRYTQLEMNRGLPAAYLIKYFTKHDADWVLNDDVRAMVEFRTFNLLDPFTAVPPCDLLLMRNVLIYFDLNTKKMILDKVRRVLRPDGHLFLGGAETTLNIDNGYERVAGNDTTTYRPRSSWSDAAPASRVSKLATLLPTSGDRL</sequence>
<proteinExistence type="predicted"/>
<feature type="domain" description="CheR-type methyltransferase" evidence="6">
    <location>
        <begin position="1"/>
        <end position="277"/>
    </location>
</feature>
<dbReference type="RefSeq" id="WP_218575274.1">
    <property type="nucleotide sequence ID" value="NZ_CP042425.1"/>
</dbReference>
<evidence type="ECO:0000256" key="3">
    <source>
        <dbReference type="ARBA" id="ARBA00022603"/>
    </source>
</evidence>
<organism evidence="7 8">
    <name type="scientific">Limnoglobus roseus</name>
    <dbReference type="NCBI Taxonomy" id="2598579"/>
    <lineage>
        <taxon>Bacteria</taxon>
        <taxon>Pseudomonadati</taxon>
        <taxon>Planctomycetota</taxon>
        <taxon>Planctomycetia</taxon>
        <taxon>Gemmatales</taxon>
        <taxon>Gemmataceae</taxon>
        <taxon>Limnoglobus</taxon>
    </lineage>
</organism>
<comment type="catalytic activity">
    <reaction evidence="1">
        <text>L-glutamyl-[protein] + S-adenosyl-L-methionine = [protein]-L-glutamate 5-O-methyl ester + S-adenosyl-L-homocysteine</text>
        <dbReference type="Rhea" id="RHEA:24452"/>
        <dbReference type="Rhea" id="RHEA-COMP:10208"/>
        <dbReference type="Rhea" id="RHEA-COMP:10311"/>
        <dbReference type="ChEBI" id="CHEBI:29973"/>
        <dbReference type="ChEBI" id="CHEBI:57856"/>
        <dbReference type="ChEBI" id="CHEBI:59789"/>
        <dbReference type="ChEBI" id="CHEBI:82795"/>
        <dbReference type="EC" id="2.1.1.80"/>
    </reaction>
</comment>
<dbReference type="InterPro" id="IPR022641">
    <property type="entry name" value="CheR_N"/>
</dbReference>
<evidence type="ECO:0000256" key="1">
    <source>
        <dbReference type="ARBA" id="ARBA00001541"/>
    </source>
</evidence>